<sequence length="156" mass="17375">MKNDESELASQAAESLYQEANLDHAQERILQRSARAGGRDTAEGARRAATANVLLHTFRAAAEESKKDTLKGLIRAMDVFIPFGLYIGPGAYYGDGRVENRRHDAFDRGHVSFHDEIREGRPSAALLRKMWLLLGGETKETDLSPMRGFEDIWGSV</sequence>
<name>A0A4C1T494_EUMVA</name>
<evidence type="ECO:0000313" key="1">
    <source>
        <dbReference type="EMBL" id="GBP09343.1"/>
    </source>
</evidence>
<dbReference type="AlphaFoldDB" id="A0A4C1T494"/>
<proteinExistence type="predicted"/>
<comment type="caution">
    <text evidence="1">The sequence shown here is derived from an EMBL/GenBank/DDBJ whole genome shotgun (WGS) entry which is preliminary data.</text>
</comment>
<keyword evidence="2" id="KW-1185">Reference proteome</keyword>
<protein>
    <submittedName>
        <fullName evidence="1">Uncharacterized protein</fullName>
    </submittedName>
</protein>
<organism evidence="1 2">
    <name type="scientific">Eumeta variegata</name>
    <name type="common">Bagworm moth</name>
    <name type="synonym">Eumeta japonica</name>
    <dbReference type="NCBI Taxonomy" id="151549"/>
    <lineage>
        <taxon>Eukaryota</taxon>
        <taxon>Metazoa</taxon>
        <taxon>Ecdysozoa</taxon>
        <taxon>Arthropoda</taxon>
        <taxon>Hexapoda</taxon>
        <taxon>Insecta</taxon>
        <taxon>Pterygota</taxon>
        <taxon>Neoptera</taxon>
        <taxon>Endopterygota</taxon>
        <taxon>Lepidoptera</taxon>
        <taxon>Glossata</taxon>
        <taxon>Ditrysia</taxon>
        <taxon>Tineoidea</taxon>
        <taxon>Psychidae</taxon>
        <taxon>Oiketicinae</taxon>
        <taxon>Eumeta</taxon>
    </lineage>
</organism>
<gene>
    <name evidence="1" type="ORF">EVAR_5773_1</name>
</gene>
<evidence type="ECO:0000313" key="2">
    <source>
        <dbReference type="Proteomes" id="UP000299102"/>
    </source>
</evidence>
<reference evidence="1 2" key="1">
    <citation type="journal article" date="2019" name="Commun. Biol.">
        <title>The bagworm genome reveals a unique fibroin gene that provides high tensile strength.</title>
        <authorList>
            <person name="Kono N."/>
            <person name="Nakamura H."/>
            <person name="Ohtoshi R."/>
            <person name="Tomita M."/>
            <person name="Numata K."/>
            <person name="Arakawa K."/>
        </authorList>
    </citation>
    <scope>NUCLEOTIDE SEQUENCE [LARGE SCALE GENOMIC DNA]</scope>
</reference>
<dbReference type="EMBL" id="BGZK01000035">
    <property type="protein sequence ID" value="GBP09343.1"/>
    <property type="molecule type" value="Genomic_DNA"/>
</dbReference>
<accession>A0A4C1T494</accession>
<dbReference type="Proteomes" id="UP000299102">
    <property type="component" value="Unassembled WGS sequence"/>
</dbReference>